<dbReference type="PANTHER" id="PTHR14369:SF0">
    <property type="entry name" value="SURFEIT LOCUS PROTEIN 6"/>
    <property type="match status" value="1"/>
</dbReference>
<evidence type="ECO:0000313" key="8">
    <source>
        <dbReference type="Proteomes" id="UP001491310"/>
    </source>
</evidence>
<sequence length="378" mass="42769">MCAAKQSQASKGGPGSDDFRQQLKCYSQFFNRLVELVPAKYYFDNTDEDPVQLKYMKKGAKVAAKKERKEAAKKRKREKLDPDKAQTALDIQLDQAKKKQRLKDGQAAAHSALDQAAEQDDRPGPSALRFDVPTGAEPHADELRQRLHQRIEDMRVQRKADEERKARAKAAKEWRQQASSRAKQAPSQREQKRSAVAEEELLEQRAAKKANQAAAEQEGALVDAAKLSFGRVVLGTEGGRRGAQKKHKPGKADLLEVAKAKQETIKSLEGTKEGRVAAEQEAWKAAMARARGERVLDDPKLLSRSLKKEQKLKKKKADAWKERKDLQRQSAKVKQKKRTENLKARVDTKLQNRKDKREKKLMRAGFEGRRDSFIGSDK</sequence>
<evidence type="ECO:0000259" key="5">
    <source>
        <dbReference type="Pfam" id="PF04935"/>
    </source>
</evidence>
<accession>A0ABR2YG00</accession>
<name>A0ABR2YG00_9CHLO</name>
<feature type="compositionally biased region" description="Basic and acidic residues" evidence="4">
    <location>
        <begin position="189"/>
        <end position="200"/>
    </location>
</feature>
<dbReference type="InterPro" id="IPR029190">
    <property type="entry name" value="Rrp14/SURF6_C"/>
</dbReference>
<comment type="similarity">
    <text evidence="2">Belongs to the SURF6 family.</text>
</comment>
<dbReference type="PANTHER" id="PTHR14369">
    <property type="entry name" value="SURFEIT LOCUS PROTEIN 6"/>
    <property type="match status" value="1"/>
</dbReference>
<reference evidence="7 8" key="1">
    <citation type="journal article" date="2024" name="Nat. Commun.">
        <title>Phylogenomics reveals the evolutionary origins of lichenization in chlorophyte algae.</title>
        <authorList>
            <person name="Puginier C."/>
            <person name="Libourel C."/>
            <person name="Otte J."/>
            <person name="Skaloud P."/>
            <person name="Haon M."/>
            <person name="Grisel S."/>
            <person name="Petersen M."/>
            <person name="Berrin J.G."/>
            <person name="Delaux P.M."/>
            <person name="Dal Grande F."/>
            <person name="Keller J."/>
        </authorList>
    </citation>
    <scope>NUCLEOTIDE SEQUENCE [LARGE SCALE GENOMIC DNA]</scope>
    <source>
        <strain evidence="7 8">SAG 216-7</strain>
    </source>
</reference>
<evidence type="ECO:0000256" key="3">
    <source>
        <dbReference type="ARBA" id="ARBA00023242"/>
    </source>
</evidence>
<feature type="compositionally biased region" description="Low complexity" evidence="4">
    <location>
        <begin position="106"/>
        <end position="116"/>
    </location>
</feature>
<evidence type="ECO:0000256" key="1">
    <source>
        <dbReference type="ARBA" id="ARBA00004123"/>
    </source>
</evidence>
<dbReference type="Proteomes" id="UP001491310">
    <property type="component" value="Unassembled WGS sequence"/>
</dbReference>
<proteinExistence type="inferred from homology"/>
<feature type="region of interest" description="Disordered" evidence="4">
    <location>
        <begin position="306"/>
        <end position="378"/>
    </location>
</feature>
<evidence type="ECO:0000259" key="6">
    <source>
        <dbReference type="Pfam" id="PF15459"/>
    </source>
</evidence>
<dbReference type="InterPro" id="IPR007019">
    <property type="entry name" value="SURF6"/>
</dbReference>
<dbReference type="Pfam" id="PF04935">
    <property type="entry name" value="SURF6"/>
    <property type="match status" value="1"/>
</dbReference>
<organism evidence="7 8">
    <name type="scientific">Coccomyxa subellipsoidea</name>
    <dbReference type="NCBI Taxonomy" id="248742"/>
    <lineage>
        <taxon>Eukaryota</taxon>
        <taxon>Viridiplantae</taxon>
        <taxon>Chlorophyta</taxon>
        <taxon>core chlorophytes</taxon>
        <taxon>Trebouxiophyceae</taxon>
        <taxon>Trebouxiophyceae incertae sedis</taxon>
        <taxon>Coccomyxaceae</taxon>
        <taxon>Coccomyxa</taxon>
    </lineage>
</organism>
<comment type="caution">
    <text evidence="7">The sequence shown here is derived from an EMBL/GenBank/DDBJ whole genome shotgun (WGS) entry which is preliminary data.</text>
</comment>
<comment type="subcellular location">
    <subcellularLocation>
        <location evidence="1">Nucleus</location>
    </subcellularLocation>
</comment>
<evidence type="ECO:0000256" key="2">
    <source>
        <dbReference type="ARBA" id="ARBA00005904"/>
    </source>
</evidence>
<feature type="region of interest" description="Disordered" evidence="4">
    <location>
        <begin position="58"/>
        <end position="200"/>
    </location>
</feature>
<evidence type="ECO:0008006" key="9">
    <source>
        <dbReference type="Google" id="ProtNLM"/>
    </source>
</evidence>
<feature type="domain" description="Ribosomal RNA-processing protein 14/surfeit locus protein 6 C-terminal" evidence="5">
    <location>
        <begin position="159"/>
        <end position="354"/>
    </location>
</feature>
<feature type="compositionally biased region" description="Basic and acidic residues" evidence="4">
    <location>
        <begin position="366"/>
        <end position="378"/>
    </location>
</feature>
<evidence type="ECO:0000313" key="7">
    <source>
        <dbReference type="EMBL" id="KAK9904732.1"/>
    </source>
</evidence>
<feature type="compositionally biased region" description="Basic and acidic residues" evidence="4">
    <location>
        <begin position="338"/>
        <end position="355"/>
    </location>
</feature>
<evidence type="ECO:0000256" key="4">
    <source>
        <dbReference type="SAM" id="MobiDB-lite"/>
    </source>
</evidence>
<feature type="compositionally biased region" description="Polar residues" evidence="4">
    <location>
        <begin position="179"/>
        <end position="188"/>
    </location>
</feature>
<dbReference type="EMBL" id="JALJOT010000012">
    <property type="protein sequence ID" value="KAK9904732.1"/>
    <property type="molecule type" value="Genomic_DNA"/>
</dbReference>
<feature type="compositionally biased region" description="Basic and acidic residues" evidence="4">
    <location>
        <begin position="317"/>
        <end position="327"/>
    </location>
</feature>
<gene>
    <name evidence="7" type="ORF">WJX75_001541</name>
</gene>
<feature type="domain" description="Ribosomal RNA-processing protein 14 N-terminal" evidence="6">
    <location>
        <begin position="23"/>
        <end position="83"/>
    </location>
</feature>
<feature type="compositionally biased region" description="Basic and acidic residues" evidence="4">
    <location>
        <begin position="138"/>
        <end position="175"/>
    </location>
</feature>
<keyword evidence="3" id="KW-0539">Nucleus</keyword>
<dbReference type="InterPro" id="IPR029188">
    <property type="entry name" value="Rrp14_N"/>
</dbReference>
<keyword evidence="8" id="KW-1185">Reference proteome</keyword>
<protein>
    <recommendedName>
        <fullName evidence="9">SURF6-domain-containing protein</fullName>
    </recommendedName>
</protein>
<dbReference type="Pfam" id="PF15459">
    <property type="entry name" value="RRP14"/>
    <property type="match status" value="1"/>
</dbReference>